<evidence type="ECO:0000256" key="3">
    <source>
        <dbReference type="ARBA" id="ARBA00022801"/>
    </source>
</evidence>
<dbReference type="GO" id="GO:0008270">
    <property type="term" value="F:zinc ion binding"/>
    <property type="evidence" value="ECO:0007669"/>
    <property type="project" value="InterPro"/>
</dbReference>
<keyword evidence="3" id="KW-0378">Hydrolase</keyword>
<comment type="similarity">
    <text evidence="4">Belongs to the metallo-dependent hydrolases superfamily. Phosphotriesterase family.</text>
</comment>
<evidence type="ECO:0000256" key="2">
    <source>
        <dbReference type="ARBA" id="ARBA00022723"/>
    </source>
</evidence>
<dbReference type="OrthoDB" id="9998343at2759"/>
<dbReference type="Gene3D" id="3.20.20.140">
    <property type="entry name" value="Metal-dependent hydrolases"/>
    <property type="match status" value="1"/>
</dbReference>
<sequence>MKQSISDNKNKIMLSNMQSDKRNDGNYVETVRGPMRMSKLGTTLTHEYLICDFSNLYVPPFYVNSYDFTASSLKNLGYVRQYPYSYLENLRLNDVEGITAVFKEVDLFKRSYGGTIVDKSSCLNRNISVLKSLSDTTDVNIIIGTGYNIPDAPNLLSTKTTEEMYNDIQDEMENGCKTERSVKPAFIAEGGDIILDFEIRALRAMALYQGQFRCPVSFHPGKYVIPLTEIMRIYQEAGGRATELVIAHIDRSIGTENIMEFIEKNQCYIQFDQFGVDTPFYQLNPRTDIMSDTQKIQLIAMMKAEGKLHRVLMSHDIHTKHRMVTFGGLGYVHISHNVTPLMLKRDFTLDDIYLIRNENPYRWLNRLNL</sequence>
<dbReference type="AlphaFoldDB" id="E2AD63"/>
<protein>
    <submittedName>
        <fullName evidence="5">Phosphotriesterase-related protein</fullName>
    </submittedName>
</protein>
<evidence type="ECO:0000313" key="5">
    <source>
        <dbReference type="EMBL" id="EFN68611.1"/>
    </source>
</evidence>
<accession>E2AD63</accession>
<dbReference type="KEGG" id="cfo:105251063"/>
<dbReference type="STRING" id="104421.E2AD63"/>
<dbReference type="SUPFAM" id="SSF51556">
    <property type="entry name" value="Metallo-dependent hydrolases"/>
    <property type="match status" value="1"/>
</dbReference>
<reference evidence="5 6" key="1">
    <citation type="journal article" date="2010" name="Science">
        <title>Genomic comparison of the ants Camponotus floridanus and Harpegnathos saltator.</title>
        <authorList>
            <person name="Bonasio R."/>
            <person name="Zhang G."/>
            <person name="Ye C."/>
            <person name="Mutti N.S."/>
            <person name="Fang X."/>
            <person name="Qin N."/>
            <person name="Donahue G."/>
            <person name="Yang P."/>
            <person name="Li Q."/>
            <person name="Li C."/>
            <person name="Zhang P."/>
            <person name="Huang Z."/>
            <person name="Berger S.L."/>
            <person name="Reinberg D."/>
            <person name="Wang J."/>
            <person name="Liebig J."/>
        </authorList>
    </citation>
    <scope>NUCLEOTIDE SEQUENCE [LARGE SCALE GENOMIC DNA]</scope>
    <source>
        <strain evidence="6">C129</strain>
    </source>
</reference>
<proteinExistence type="inferred from homology"/>
<gene>
    <name evidence="5" type="ORF">EAG_00742</name>
</gene>
<evidence type="ECO:0000313" key="6">
    <source>
        <dbReference type="Proteomes" id="UP000000311"/>
    </source>
</evidence>
<dbReference type="Pfam" id="PF02126">
    <property type="entry name" value="PTE"/>
    <property type="match status" value="1"/>
</dbReference>
<dbReference type="GO" id="GO:0016787">
    <property type="term" value="F:hydrolase activity"/>
    <property type="evidence" value="ECO:0007669"/>
    <property type="project" value="UniProtKB-KW"/>
</dbReference>
<dbReference type="PROSITE" id="PS51347">
    <property type="entry name" value="PHOSPHOTRIESTERASE_2"/>
    <property type="match status" value="1"/>
</dbReference>
<comment type="cofactor">
    <cofactor evidence="1">
        <name>a divalent metal cation</name>
        <dbReference type="ChEBI" id="CHEBI:60240"/>
    </cofactor>
</comment>
<feature type="modified residue" description="N6-carboxylysine" evidence="4">
    <location>
        <position position="183"/>
    </location>
</feature>
<evidence type="ECO:0000256" key="4">
    <source>
        <dbReference type="PROSITE-ProRule" id="PRU00679"/>
    </source>
</evidence>
<keyword evidence="6" id="KW-1185">Reference proteome</keyword>
<dbReference type="EMBL" id="GL438684">
    <property type="protein sequence ID" value="EFN68611.1"/>
    <property type="molecule type" value="Genomic_DNA"/>
</dbReference>
<organism evidence="6">
    <name type="scientific">Camponotus floridanus</name>
    <name type="common">Florida carpenter ant</name>
    <dbReference type="NCBI Taxonomy" id="104421"/>
    <lineage>
        <taxon>Eukaryota</taxon>
        <taxon>Metazoa</taxon>
        <taxon>Ecdysozoa</taxon>
        <taxon>Arthropoda</taxon>
        <taxon>Hexapoda</taxon>
        <taxon>Insecta</taxon>
        <taxon>Pterygota</taxon>
        <taxon>Neoptera</taxon>
        <taxon>Endopterygota</taxon>
        <taxon>Hymenoptera</taxon>
        <taxon>Apocrita</taxon>
        <taxon>Aculeata</taxon>
        <taxon>Formicoidea</taxon>
        <taxon>Formicidae</taxon>
        <taxon>Formicinae</taxon>
        <taxon>Camponotus</taxon>
    </lineage>
</organism>
<dbReference type="PANTHER" id="PTHR10819">
    <property type="entry name" value="PHOSPHOTRIESTERASE-RELATED"/>
    <property type="match status" value="1"/>
</dbReference>
<dbReference type="InterPro" id="IPR001559">
    <property type="entry name" value="Phosphotriesterase"/>
</dbReference>
<dbReference type="InterPro" id="IPR032466">
    <property type="entry name" value="Metal_Hydrolase"/>
</dbReference>
<name>E2AD63_CAMFO</name>
<dbReference type="InParanoid" id="E2AD63"/>
<dbReference type="Proteomes" id="UP000000311">
    <property type="component" value="Unassembled WGS sequence"/>
</dbReference>
<dbReference type="PANTHER" id="PTHR10819:SF3">
    <property type="entry name" value="PHOSPHOTRIESTERASE-RELATED PROTEIN"/>
    <property type="match status" value="1"/>
</dbReference>
<keyword evidence="2" id="KW-0479">Metal-binding</keyword>
<evidence type="ECO:0000256" key="1">
    <source>
        <dbReference type="ARBA" id="ARBA00001968"/>
    </source>
</evidence>